<dbReference type="InterPro" id="IPR049712">
    <property type="entry name" value="Poly_export"/>
</dbReference>
<evidence type="ECO:0000313" key="5">
    <source>
        <dbReference type="EMBL" id="SEL38166.1"/>
    </source>
</evidence>
<accession>A0A1H7PRF6</accession>
<dbReference type="Proteomes" id="UP000199297">
    <property type="component" value="Unassembled WGS sequence"/>
</dbReference>
<dbReference type="Pfam" id="PF10531">
    <property type="entry name" value="SLBB"/>
    <property type="match status" value="1"/>
</dbReference>
<dbReference type="Gene3D" id="3.30.1950.10">
    <property type="entry name" value="wza like domain"/>
    <property type="match status" value="1"/>
</dbReference>
<keyword evidence="1 2" id="KW-0732">Signal</keyword>
<evidence type="ECO:0000259" key="4">
    <source>
        <dbReference type="Pfam" id="PF10531"/>
    </source>
</evidence>
<gene>
    <name evidence="5" type="ORF">SAMN05216262_11010</name>
</gene>
<dbReference type="AlphaFoldDB" id="A0A1H7PRF6"/>
<dbReference type="PANTHER" id="PTHR33619:SF3">
    <property type="entry name" value="POLYSACCHARIDE EXPORT PROTEIN GFCE-RELATED"/>
    <property type="match status" value="1"/>
</dbReference>
<dbReference type="RefSeq" id="WP_158088323.1">
    <property type="nucleotide sequence ID" value="NZ_FOBI01000010.1"/>
</dbReference>
<dbReference type="Gene3D" id="3.10.560.10">
    <property type="entry name" value="Outer membrane lipoprotein wza domain like"/>
    <property type="match status" value="1"/>
</dbReference>
<protein>
    <submittedName>
        <fullName evidence="5">Polysaccharide export outer membrane protein</fullName>
    </submittedName>
</protein>
<dbReference type="InterPro" id="IPR019554">
    <property type="entry name" value="Soluble_ligand-bd"/>
</dbReference>
<sequence>MRMLLCCLLLIVTHATAGEYQLGAGDEIQIMVYGEADLTRHIKIDKTGLISFPFLSDIAVLGLTPKALANTIAAGLRGDYLIAPQVSVTIVKYRPFFIHGQVQRPGGYSYQEDLTLDKAIAIAGGLAARASKSAWYITRLVAGEKKVIKAKVTSVILPDDIIEIEQSYF</sequence>
<dbReference type="InterPro" id="IPR003715">
    <property type="entry name" value="Poly_export_N"/>
</dbReference>
<feature type="domain" description="Soluble ligand binding" evidence="4">
    <location>
        <begin position="96"/>
        <end position="145"/>
    </location>
</feature>
<dbReference type="Pfam" id="PF02563">
    <property type="entry name" value="Poly_export"/>
    <property type="match status" value="1"/>
</dbReference>
<evidence type="ECO:0000256" key="2">
    <source>
        <dbReference type="SAM" id="SignalP"/>
    </source>
</evidence>
<dbReference type="PANTHER" id="PTHR33619">
    <property type="entry name" value="POLYSACCHARIDE EXPORT PROTEIN GFCE-RELATED"/>
    <property type="match status" value="1"/>
</dbReference>
<evidence type="ECO:0000256" key="1">
    <source>
        <dbReference type="ARBA" id="ARBA00022729"/>
    </source>
</evidence>
<reference evidence="6" key="1">
    <citation type="submission" date="2016-10" db="EMBL/GenBank/DDBJ databases">
        <authorList>
            <person name="Varghese N."/>
            <person name="Submissions S."/>
        </authorList>
    </citation>
    <scope>NUCLEOTIDE SEQUENCE [LARGE SCALE GENOMIC DNA]</scope>
    <source>
        <strain evidence="6">CGMCC 1.9127</strain>
    </source>
</reference>
<evidence type="ECO:0000259" key="3">
    <source>
        <dbReference type="Pfam" id="PF02563"/>
    </source>
</evidence>
<organism evidence="5 6">
    <name type="scientific">Colwellia chukchiensis</name>
    <dbReference type="NCBI Taxonomy" id="641665"/>
    <lineage>
        <taxon>Bacteria</taxon>
        <taxon>Pseudomonadati</taxon>
        <taxon>Pseudomonadota</taxon>
        <taxon>Gammaproteobacteria</taxon>
        <taxon>Alteromonadales</taxon>
        <taxon>Colwelliaceae</taxon>
        <taxon>Colwellia</taxon>
    </lineage>
</organism>
<dbReference type="STRING" id="641665.GCA_002104455_02410"/>
<feature type="chain" id="PRO_5011794656" evidence="2">
    <location>
        <begin position="18"/>
        <end position="169"/>
    </location>
</feature>
<keyword evidence="6" id="KW-1185">Reference proteome</keyword>
<dbReference type="GO" id="GO:0015159">
    <property type="term" value="F:polysaccharide transmembrane transporter activity"/>
    <property type="evidence" value="ECO:0007669"/>
    <property type="project" value="InterPro"/>
</dbReference>
<proteinExistence type="predicted"/>
<dbReference type="OrthoDB" id="9808948at2"/>
<evidence type="ECO:0000313" key="6">
    <source>
        <dbReference type="Proteomes" id="UP000199297"/>
    </source>
</evidence>
<feature type="domain" description="Polysaccharide export protein N-terminal" evidence="3">
    <location>
        <begin position="16"/>
        <end position="90"/>
    </location>
</feature>
<name>A0A1H7PRF6_9GAMM</name>
<feature type="signal peptide" evidence="2">
    <location>
        <begin position="1"/>
        <end position="17"/>
    </location>
</feature>
<dbReference type="EMBL" id="FOBI01000010">
    <property type="protein sequence ID" value="SEL38166.1"/>
    <property type="molecule type" value="Genomic_DNA"/>
</dbReference>